<evidence type="ECO:0008006" key="4">
    <source>
        <dbReference type="Google" id="ProtNLM"/>
    </source>
</evidence>
<organism evidence="2 3">
    <name type="scientific">Yoonia ponticola</name>
    <dbReference type="NCBI Taxonomy" id="1524255"/>
    <lineage>
        <taxon>Bacteria</taxon>
        <taxon>Pseudomonadati</taxon>
        <taxon>Pseudomonadota</taxon>
        <taxon>Alphaproteobacteria</taxon>
        <taxon>Rhodobacterales</taxon>
        <taxon>Paracoccaceae</taxon>
        <taxon>Yoonia</taxon>
    </lineage>
</organism>
<dbReference type="EMBL" id="JACIJM010000002">
    <property type="protein sequence ID" value="MBB5721274.1"/>
    <property type="molecule type" value="Genomic_DNA"/>
</dbReference>
<dbReference type="AlphaFoldDB" id="A0A7W9BJL4"/>
<comment type="caution">
    <text evidence="2">The sequence shown here is derived from an EMBL/GenBank/DDBJ whole genome shotgun (WGS) entry which is preliminary data.</text>
</comment>
<dbReference type="Proteomes" id="UP000535415">
    <property type="component" value="Unassembled WGS sequence"/>
</dbReference>
<evidence type="ECO:0000256" key="1">
    <source>
        <dbReference type="SAM" id="Phobius"/>
    </source>
</evidence>
<feature type="transmembrane region" description="Helical" evidence="1">
    <location>
        <begin position="247"/>
        <end position="267"/>
    </location>
</feature>
<feature type="transmembrane region" description="Helical" evidence="1">
    <location>
        <begin position="69"/>
        <end position="87"/>
    </location>
</feature>
<sequence length="531" mass="59214">MIAISWYLAGSPGTNGIDDAAITRSYSENIAHGHGFVYNIGGERVEGATSFLWTILVAIPYLFDGNVEYPILVATTCLTIAAVFLALRLTARAVNDTPPIVAALAMSIAMVGLPGFFIWSVWSMMEVGLWTFLCLLLLDQLSQLTEAKDTPPRWNIAVFCGAIGLPLARPEGVAVAVGLLVLAMFLRPRAFRPLLVAILLSVSSFAALIFGRMIYFGYPFPNTYYAKVSADRMQSISEGTKYLIDFLITYPFAEVLWVGWIILLGFSLRRGLKDMSSSYCTRILCAAFVFGILLSYVLLGGDHFAYWRFYQPMMPIFAMPAVVALVWSFRNIAERFERAVIGAGAAVLTGAWIVLNNMHFFQSRFDVGGEYHLSKRGENFGTYMNSFDPLPVMGVTAAGGIALTYDGELRDLLGLNWVEMAHANPIKDGFRNHASFDAATFWKYPPQIVPLYNRSTCQRERWTEQSGAGETGVKQLYVEPRFQQAYVPIILERDRGRCTNAFASKEWLAQIDDDRIISANWDDLIILGQRR</sequence>
<accession>A0A7W9BJL4</accession>
<feature type="transmembrane region" description="Helical" evidence="1">
    <location>
        <begin position="305"/>
        <end position="327"/>
    </location>
</feature>
<gene>
    <name evidence="2" type="ORF">FHS72_000881</name>
</gene>
<feature type="transmembrane region" description="Helical" evidence="1">
    <location>
        <begin position="339"/>
        <end position="355"/>
    </location>
</feature>
<evidence type="ECO:0000313" key="2">
    <source>
        <dbReference type="EMBL" id="MBB5721274.1"/>
    </source>
</evidence>
<keyword evidence="1" id="KW-0812">Transmembrane</keyword>
<reference evidence="2 3" key="1">
    <citation type="submission" date="2020-08" db="EMBL/GenBank/DDBJ databases">
        <title>Genomic Encyclopedia of Type Strains, Phase IV (KMG-IV): sequencing the most valuable type-strain genomes for metagenomic binning, comparative biology and taxonomic classification.</title>
        <authorList>
            <person name="Goeker M."/>
        </authorList>
    </citation>
    <scope>NUCLEOTIDE SEQUENCE [LARGE SCALE GENOMIC DNA]</scope>
    <source>
        <strain evidence="2 3">DSM 101064</strain>
    </source>
</reference>
<keyword evidence="1" id="KW-1133">Transmembrane helix</keyword>
<protein>
    <recommendedName>
        <fullName evidence="4">Glycosyltransferase RgtA/B/C/D-like domain-containing protein</fullName>
    </recommendedName>
</protein>
<evidence type="ECO:0000313" key="3">
    <source>
        <dbReference type="Proteomes" id="UP000535415"/>
    </source>
</evidence>
<dbReference type="RefSeq" id="WP_183526131.1">
    <property type="nucleotide sequence ID" value="NZ_JACIJM010000002.1"/>
</dbReference>
<name>A0A7W9BJL4_9RHOB</name>
<feature type="transmembrane region" description="Helical" evidence="1">
    <location>
        <begin position="99"/>
        <end position="122"/>
    </location>
</feature>
<feature type="transmembrane region" description="Helical" evidence="1">
    <location>
        <begin position="156"/>
        <end position="182"/>
    </location>
</feature>
<feature type="transmembrane region" description="Helical" evidence="1">
    <location>
        <begin position="194"/>
        <end position="215"/>
    </location>
</feature>
<keyword evidence="1" id="KW-0472">Membrane</keyword>
<keyword evidence="3" id="KW-1185">Reference proteome</keyword>
<proteinExistence type="predicted"/>
<feature type="transmembrane region" description="Helical" evidence="1">
    <location>
        <begin position="279"/>
        <end position="299"/>
    </location>
</feature>